<reference evidence="1" key="1">
    <citation type="submission" date="2025-02" db="EMBL/GenBank/DDBJ databases">
        <authorList>
            <consortium name="NCBI Genome Project"/>
        </authorList>
    </citation>
    <scope>NUCLEOTIDE SEQUENCE</scope>
</reference>
<sequence length="147" mass="15562">MKNVTACLPTHRACNSADPRTLDAKGGPVGIESIQSSIRGYSLTPSSSKGRLECASQGMREAACLLGPKDKELGTDTFQQAVAHSSCSGPPPPCDKAVARTSPVAFPSCCLIDSDNLFIRIGLLCYADKHPALWFPVIELVLSRGLC</sequence>
<accession>A0AAJ8BZW3</accession>
<proteinExistence type="predicted"/>
<gene>
    <name evidence="1" type="ORF">An16g02260</name>
</gene>
<protein>
    <submittedName>
        <fullName evidence="1">Uncharacterized protein</fullName>
    </submittedName>
</protein>
<dbReference type="AlphaFoldDB" id="A0AAJ8BZW3"/>
<name>A0AAJ8BZW3_ASPNG</name>
<evidence type="ECO:0000313" key="1">
    <source>
        <dbReference type="RefSeq" id="XP_059606758.1"/>
    </source>
</evidence>
<dbReference type="RefSeq" id="XP_059606758.1">
    <property type="nucleotide sequence ID" value="XM_059744972.1"/>
</dbReference>
<dbReference type="KEGG" id="ang:An16g02260"/>
<dbReference type="VEuPathDB" id="FungiDB:An16g02260"/>
<dbReference type="GeneID" id="84593337"/>
<organism evidence="1">
    <name type="scientific">Aspergillus niger</name>
    <dbReference type="NCBI Taxonomy" id="5061"/>
    <lineage>
        <taxon>Eukaryota</taxon>
        <taxon>Fungi</taxon>
        <taxon>Dikarya</taxon>
        <taxon>Ascomycota</taxon>
        <taxon>Pezizomycotina</taxon>
        <taxon>Eurotiomycetes</taxon>
        <taxon>Eurotiomycetidae</taxon>
        <taxon>Eurotiales</taxon>
        <taxon>Aspergillaceae</taxon>
        <taxon>Aspergillus</taxon>
        <taxon>Aspergillus subgen. Circumdati</taxon>
    </lineage>
</organism>
<reference evidence="1" key="2">
    <citation type="submission" date="2025-08" db="UniProtKB">
        <authorList>
            <consortium name="RefSeq"/>
        </authorList>
    </citation>
    <scope>IDENTIFICATION</scope>
</reference>